<keyword evidence="2" id="KW-1185">Reference proteome</keyword>
<organism evidence="1 2">
    <name type="scientific">Serratia rhizosphaerae</name>
    <dbReference type="NCBI Taxonomy" id="2597702"/>
    <lineage>
        <taxon>Bacteria</taxon>
        <taxon>Pseudomonadati</taxon>
        <taxon>Pseudomonadota</taxon>
        <taxon>Gammaproteobacteria</taxon>
        <taxon>Enterobacterales</taxon>
        <taxon>Yersiniaceae</taxon>
        <taxon>Serratia</taxon>
    </lineage>
</organism>
<name>A0ABX6GQM6_9GAMM</name>
<accession>A0ABX6GQM6</accession>
<dbReference type="Proteomes" id="UP000430368">
    <property type="component" value="Chromosome"/>
</dbReference>
<sequence>MEDIVNGQCPPRQRPLSATTHKEIIRQALADMNTVLIAGGLTITAVQRADESWLHHNMHRLRLNWRHLVSRFDDRTMRYRHQEGFDFAFKLQTDPTQPAGICLCIYDVHFNTLEVTALENFVTDNARHPLHGKMFKYVLYTLYFYALGLIARCGCDEKTLRITIRQAINPHTLRYYLSHADFRQIPGSMDCVTRFSALEAYIENYAR</sequence>
<dbReference type="EMBL" id="CP041764">
    <property type="protein sequence ID" value="QHA88583.1"/>
    <property type="molecule type" value="Genomic_DNA"/>
</dbReference>
<gene>
    <name evidence="1" type="ORF">FO014_17260</name>
</gene>
<reference evidence="1 2" key="1">
    <citation type="submission" date="2019-07" db="EMBL/GenBank/DDBJ databases">
        <title>Serratia dokdonensis sp. nov., an elicitor of systemic resistance in Nicotiana Tabacum.</title>
        <authorList>
            <person name="Son J.-S."/>
            <person name="Hwang Y.-J."/>
            <person name="Lee S.-Y."/>
            <person name="Ghim S.-Y."/>
        </authorList>
    </citation>
    <scope>NUCLEOTIDE SEQUENCE [LARGE SCALE GENOMIC DNA]</scope>
    <source>
        <strain evidence="1 2">KUDC3025</strain>
    </source>
</reference>
<evidence type="ECO:0000313" key="2">
    <source>
        <dbReference type="Proteomes" id="UP000430368"/>
    </source>
</evidence>
<protein>
    <submittedName>
        <fullName evidence="1">Uncharacterized protein</fullName>
    </submittedName>
</protein>
<proteinExistence type="predicted"/>
<dbReference type="RefSeq" id="WP_160030396.1">
    <property type="nucleotide sequence ID" value="NZ_CP041764.1"/>
</dbReference>
<evidence type="ECO:0000313" key="1">
    <source>
        <dbReference type="EMBL" id="QHA88583.1"/>
    </source>
</evidence>